<comment type="caution">
    <text evidence="6">Lacks conserved residue(s) required for the propagation of feature annotation.</text>
</comment>
<keyword evidence="1 6" id="KW-0245">EGF-like domain</keyword>
<dbReference type="Pfam" id="PF12661">
    <property type="entry name" value="hEGF"/>
    <property type="match status" value="1"/>
</dbReference>
<feature type="disulfide bond" evidence="6">
    <location>
        <begin position="216"/>
        <end position="225"/>
    </location>
</feature>
<dbReference type="SMART" id="SM00179">
    <property type="entry name" value="EGF_CA"/>
    <property type="match status" value="6"/>
</dbReference>
<feature type="disulfide bond" evidence="6">
    <location>
        <begin position="159"/>
        <end position="176"/>
    </location>
</feature>
<evidence type="ECO:0000259" key="7">
    <source>
        <dbReference type="PROSITE" id="PS50026"/>
    </source>
</evidence>
<dbReference type="InterPro" id="IPR000152">
    <property type="entry name" value="EGF-type_Asp/Asn_hydroxyl_site"/>
</dbReference>
<evidence type="ECO:0000256" key="3">
    <source>
        <dbReference type="ARBA" id="ARBA00022737"/>
    </source>
</evidence>
<keyword evidence="3" id="KW-0677">Repeat</keyword>
<dbReference type="SMART" id="SM00181">
    <property type="entry name" value="EGF"/>
    <property type="match status" value="6"/>
</dbReference>
<feature type="domain" description="EGF-like" evidence="7">
    <location>
        <begin position="190"/>
        <end position="226"/>
    </location>
</feature>
<proteinExistence type="predicted"/>
<feature type="disulfide bond" evidence="6">
    <location>
        <begin position="292"/>
        <end position="301"/>
    </location>
</feature>
<comment type="caution">
    <text evidence="9">The sequence shown here is derived from an EMBL/GenBank/DDBJ whole genome shotgun (WGS) entry which is preliminary data.</text>
</comment>
<accession>A0ABN8RXA6</accession>
<dbReference type="InterPro" id="IPR009030">
    <property type="entry name" value="Growth_fac_rcpt_cys_sf"/>
</dbReference>
<feature type="disulfide bond" evidence="6">
    <location>
        <begin position="178"/>
        <end position="187"/>
    </location>
</feature>
<feature type="domain" description="EGF-like" evidence="7">
    <location>
        <begin position="304"/>
        <end position="340"/>
    </location>
</feature>
<dbReference type="PROSITE" id="PS01187">
    <property type="entry name" value="EGF_CA"/>
    <property type="match status" value="2"/>
</dbReference>
<keyword evidence="5" id="KW-0325">Glycoprotein</keyword>
<reference evidence="9 10" key="1">
    <citation type="submission" date="2022-05" db="EMBL/GenBank/DDBJ databases">
        <authorList>
            <consortium name="Genoscope - CEA"/>
            <person name="William W."/>
        </authorList>
    </citation>
    <scope>NUCLEOTIDE SEQUENCE [LARGE SCALE GENOMIC DNA]</scope>
</reference>
<name>A0ABN8RXA6_9CNID</name>
<protein>
    <submittedName>
        <fullName evidence="9">Uncharacterized protein</fullName>
    </submittedName>
</protein>
<dbReference type="InterPro" id="IPR001881">
    <property type="entry name" value="EGF-like_Ca-bd_dom"/>
</dbReference>
<dbReference type="PROSITE" id="PS50026">
    <property type="entry name" value="EGF_3"/>
    <property type="match status" value="6"/>
</dbReference>
<feature type="domain" description="EGF-like" evidence="7">
    <location>
        <begin position="342"/>
        <end position="378"/>
    </location>
</feature>
<keyword evidence="4 6" id="KW-1015">Disulfide bond</keyword>
<dbReference type="SUPFAM" id="SSF57184">
    <property type="entry name" value="Growth factor receptor domain"/>
    <property type="match status" value="1"/>
</dbReference>
<feature type="disulfide bond" evidence="6">
    <location>
        <begin position="330"/>
        <end position="339"/>
    </location>
</feature>
<evidence type="ECO:0000256" key="1">
    <source>
        <dbReference type="ARBA" id="ARBA00022536"/>
    </source>
</evidence>
<evidence type="ECO:0000313" key="9">
    <source>
        <dbReference type="EMBL" id="CAH3183178.1"/>
    </source>
</evidence>
<dbReference type="PROSITE" id="PS00022">
    <property type="entry name" value="EGF_1"/>
    <property type="match status" value="6"/>
</dbReference>
<keyword evidence="2" id="KW-0732">Signal</keyword>
<dbReference type="InterPro" id="IPR006571">
    <property type="entry name" value="TLDc_dom"/>
</dbReference>
<dbReference type="Gene3D" id="2.10.25.10">
    <property type="entry name" value="Laminin"/>
    <property type="match status" value="6"/>
</dbReference>
<feature type="domain" description="EGF-like" evidence="7">
    <location>
        <begin position="266"/>
        <end position="302"/>
    </location>
</feature>
<dbReference type="InterPro" id="IPR013032">
    <property type="entry name" value="EGF-like_CS"/>
</dbReference>
<organism evidence="9 10">
    <name type="scientific">Porites evermanni</name>
    <dbReference type="NCBI Taxonomy" id="104178"/>
    <lineage>
        <taxon>Eukaryota</taxon>
        <taxon>Metazoa</taxon>
        <taxon>Cnidaria</taxon>
        <taxon>Anthozoa</taxon>
        <taxon>Hexacorallia</taxon>
        <taxon>Scleractinia</taxon>
        <taxon>Fungiina</taxon>
        <taxon>Poritidae</taxon>
        <taxon>Porites</taxon>
    </lineage>
</organism>
<dbReference type="Pfam" id="PF00008">
    <property type="entry name" value="EGF"/>
    <property type="match status" value="5"/>
</dbReference>
<sequence length="609" mass="66589">TNAFRPRQLKLSSNKGKFLNKTVADCAATYSNNMEGYPLLLRNYVVVMGIFATFPSISTAFSQGSIGNFFYVNFMTSEFSYLNISSIGRSLIQDENDCGYACLEIPSCFSYNVAAFPDVNGKLLCELLPSDKFNNSHKFNASNEFHHFYILSPCDSSPCNNTGKCISLYQENGYKCICVEGFTGKNCKTNVNDCVNITCLNNGTCIDLINGFNCNCPPGFAGNRCEVDINECESNPCLNNATCTDRSNGFNCTCPPGFSGNRCEIDINECESSPCMNNGTCTDRISAFNCSCPPGFSGNRCEIDVNECDSGPCLNNGNCSDRINAFNCSCPPGFAGNRCEIDINECKSNPCLNNGTCNDQPNGFNCSCPPAFAGKRCETAVGRAGATSTFISQLFQNPGYYSRPWNKTLLFRELIKRQILTKIRLDTILLICFLVETGQLFVRGHELSDSVAPAIGNDSKWALCWQASTHGWAASTFHSRCDGKNHTITIIKKDQYVFGGYTDIPWASVEASVASSKSFIFSLRDKEGLAPFKSMVTDPSRAIYDSPGYGPTFGWGYDINIVDNANQNTNSYTGFGTSYAVPSGVTDRHTILAGTCSFSPDEVEVFYLA</sequence>
<feature type="domain" description="EGF-like" evidence="7">
    <location>
        <begin position="150"/>
        <end position="188"/>
    </location>
</feature>
<feature type="domain" description="TLDc" evidence="8">
    <location>
        <begin position="439"/>
        <end position="609"/>
    </location>
</feature>
<feature type="disulfide bond" evidence="6">
    <location>
        <begin position="368"/>
        <end position="377"/>
    </location>
</feature>
<feature type="non-terminal residue" evidence="9">
    <location>
        <position position="1"/>
    </location>
</feature>
<keyword evidence="10" id="KW-1185">Reference proteome</keyword>
<evidence type="ECO:0000256" key="4">
    <source>
        <dbReference type="ARBA" id="ARBA00023157"/>
    </source>
</evidence>
<evidence type="ECO:0000256" key="6">
    <source>
        <dbReference type="PROSITE-ProRule" id="PRU00076"/>
    </source>
</evidence>
<dbReference type="PANTHER" id="PTHR24049">
    <property type="entry name" value="CRUMBS FAMILY MEMBER"/>
    <property type="match status" value="1"/>
</dbReference>
<dbReference type="Pfam" id="PF07534">
    <property type="entry name" value="TLD"/>
    <property type="match status" value="1"/>
</dbReference>
<dbReference type="SUPFAM" id="SSF57196">
    <property type="entry name" value="EGF/Laminin"/>
    <property type="match status" value="3"/>
</dbReference>
<dbReference type="InterPro" id="IPR051022">
    <property type="entry name" value="Notch_Cell-Fate_Det"/>
</dbReference>
<evidence type="ECO:0000259" key="8">
    <source>
        <dbReference type="PROSITE" id="PS51886"/>
    </source>
</evidence>
<dbReference type="SMART" id="SM00584">
    <property type="entry name" value="TLDc"/>
    <property type="match status" value="1"/>
</dbReference>
<dbReference type="InterPro" id="IPR018097">
    <property type="entry name" value="EGF_Ca-bd_CS"/>
</dbReference>
<evidence type="ECO:0000256" key="2">
    <source>
        <dbReference type="ARBA" id="ARBA00022729"/>
    </source>
</evidence>
<feature type="domain" description="EGF-like" evidence="7">
    <location>
        <begin position="228"/>
        <end position="264"/>
    </location>
</feature>
<feature type="disulfide bond" evidence="6">
    <location>
        <begin position="254"/>
        <end position="263"/>
    </location>
</feature>
<dbReference type="PROSITE" id="PS01186">
    <property type="entry name" value="EGF_2"/>
    <property type="match status" value="5"/>
</dbReference>
<dbReference type="Proteomes" id="UP001159427">
    <property type="component" value="Unassembled WGS sequence"/>
</dbReference>
<dbReference type="InterPro" id="IPR000742">
    <property type="entry name" value="EGF"/>
</dbReference>
<dbReference type="CDD" id="cd00054">
    <property type="entry name" value="EGF_CA"/>
    <property type="match status" value="6"/>
</dbReference>
<gene>
    <name evidence="9" type="ORF">PEVE_00014716</name>
</gene>
<dbReference type="PROSITE" id="PS00010">
    <property type="entry name" value="ASX_HYDROXYL"/>
    <property type="match status" value="5"/>
</dbReference>
<dbReference type="PROSITE" id="PS51886">
    <property type="entry name" value="TLDC"/>
    <property type="match status" value="1"/>
</dbReference>
<evidence type="ECO:0000256" key="5">
    <source>
        <dbReference type="ARBA" id="ARBA00023180"/>
    </source>
</evidence>
<dbReference type="PANTHER" id="PTHR24049:SF22">
    <property type="entry name" value="DROSOPHILA CRUMBS HOMOLOG"/>
    <property type="match status" value="1"/>
</dbReference>
<dbReference type="EMBL" id="CALNXI010002114">
    <property type="protein sequence ID" value="CAH3183178.1"/>
    <property type="molecule type" value="Genomic_DNA"/>
</dbReference>
<dbReference type="PRINTS" id="PR00010">
    <property type="entry name" value="EGFBLOOD"/>
</dbReference>
<evidence type="ECO:0000313" key="10">
    <source>
        <dbReference type="Proteomes" id="UP001159427"/>
    </source>
</evidence>